<dbReference type="PROSITE" id="PS00893">
    <property type="entry name" value="NUDIX_BOX"/>
    <property type="match status" value="1"/>
</dbReference>
<dbReference type="Gene3D" id="3.90.79.10">
    <property type="entry name" value="Nucleoside Triphosphate Pyrophosphohydrolase"/>
    <property type="match status" value="1"/>
</dbReference>
<evidence type="ECO:0000256" key="3">
    <source>
        <dbReference type="ARBA" id="ARBA00022695"/>
    </source>
</evidence>
<evidence type="ECO:0000256" key="2">
    <source>
        <dbReference type="ARBA" id="ARBA00022679"/>
    </source>
</evidence>
<dbReference type="GO" id="GO:0016787">
    <property type="term" value="F:hydrolase activity"/>
    <property type="evidence" value="ECO:0007669"/>
    <property type="project" value="UniProtKB-KW"/>
</dbReference>
<feature type="domain" description="Nudix hydrolase" evidence="5">
    <location>
        <begin position="208"/>
        <end position="344"/>
    </location>
</feature>
<evidence type="ECO:0000256" key="1">
    <source>
        <dbReference type="ARBA" id="ARBA00001946"/>
    </source>
</evidence>
<dbReference type="PROSITE" id="PS51462">
    <property type="entry name" value="NUDIX"/>
    <property type="match status" value="1"/>
</dbReference>
<dbReference type="NCBIfam" id="TIGR00125">
    <property type="entry name" value="cyt_tran_rel"/>
    <property type="match status" value="1"/>
</dbReference>
<name>A0A6M4A1P1_9BURK</name>
<keyword evidence="2 6" id="KW-0808">Transferase</keyword>
<comment type="cofactor">
    <cofactor evidence="1">
        <name>Mg(2+)</name>
        <dbReference type="ChEBI" id="CHEBI:18420"/>
    </cofactor>
</comment>
<protein>
    <submittedName>
        <fullName evidence="6">Cytidyltransferase</fullName>
    </submittedName>
</protein>
<dbReference type="CDD" id="cd18873">
    <property type="entry name" value="NUDIX_NadM_like"/>
    <property type="match status" value="1"/>
</dbReference>
<evidence type="ECO:0000313" key="6">
    <source>
        <dbReference type="EMBL" id="QJQ03582.1"/>
    </source>
</evidence>
<organism evidence="6 7">
    <name type="scientific">Herbaspirillum rubrisubalbicans Os34</name>
    <dbReference type="NCBI Taxonomy" id="1235827"/>
    <lineage>
        <taxon>Bacteria</taxon>
        <taxon>Pseudomonadati</taxon>
        <taxon>Pseudomonadota</taxon>
        <taxon>Betaproteobacteria</taxon>
        <taxon>Burkholderiales</taxon>
        <taxon>Oxalobacteraceae</taxon>
        <taxon>Herbaspirillum</taxon>
    </lineage>
</organism>
<dbReference type="Pfam" id="PF01467">
    <property type="entry name" value="CTP_transf_like"/>
    <property type="match status" value="1"/>
</dbReference>
<dbReference type="InterPro" id="IPR000086">
    <property type="entry name" value="NUDIX_hydrolase_dom"/>
</dbReference>
<dbReference type="InterPro" id="IPR014729">
    <property type="entry name" value="Rossmann-like_a/b/a_fold"/>
</dbReference>
<keyword evidence="4" id="KW-0378">Hydrolase</keyword>
<dbReference type="PANTHER" id="PTHR21342">
    <property type="entry name" value="PHOSPHOPANTETHEINE ADENYLYLTRANSFERASE"/>
    <property type="match status" value="1"/>
</dbReference>
<dbReference type="SUPFAM" id="SSF55811">
    <property type="entry name" value="Nudix"/>
    <property type="match status" value="1"/>
</dbReference>
<dbReference type="PANTHER" id="PTHR21342:SF0">
    <property type="entry name" value="BIFUNCTIONAL NMN ADENYLYLTRANSFERASE_NUDIX HYDROLASE"/>
    <property type="match status" value="1"/>
</dbReference>
<dbReference type="SUPFAM" id="SSF52374">
    <property type="entry name" value="Nucleotidylyl transferase"/>
    <property type="match status" value="1"/>
</dbReference>
<dbReference type="AlphaFoldDB" id="A0A6M4A1P1"/>
<accession>A0A6M4A1P1</accession>
<dbReference type="RefSeq" id="WP_017450004.1">
    <property type="nucleotide sequence ID" value="NZ_CP008956.1"/>
</dbReference>
<dbReference type="Pfam" id="PF00293">
    <property type="entry name" value="NUDIX"/>
    <property type="match status" value="1"/>
</dbReference>
<dbReference type="InterPro" id="IPR004821">
    <property type="entry name" value="Cyt_trans-like"/>
</dbReference>
<evidence type="ECO:0000259" key="5">
    <source>
        <dbReference type="PROSITE" id="PS51462"/>
    </source>
</evidence>
<reference evidence="6 7" key="1">
    <citation type="journal article" date="2012" name="J. Bacteriol.">
        <title>Genome sequence of the pathogenic Herbaspirillum seropedicae strain Os34, isolated from rice roots.</title>
        <authorList>
            <person name="Ye W."/>
            <person name="Ye S."/>
            <person name="Liu J."/>
            <person name="Chang S."/>
            <person name="Chen M."/>
            <person name="Zhu B."/>
            <person name="Guo L."/>
            <person name="An Q."/>
        </authorList>
    </citation>
    <scope>NUCLEOTIDE SEQUENCE [LARGE SCALE GENOMIC DNA]</scope>
    <source>
        <strain evidence="6 7">Os34</strain>
    </source>
</reference>
<dbReference type="GO" id="GO:0016779">
    <property type="term" value="F:nucleotidyltransferase activity"/>
    <property type="evidence" value="ECO:0007669"/>
    <property type="project" value="UniProtKB-KW"/>
</dbReference>
<dbReference type="InterPro" id="IPR015797">
    <property type="entry name" value="NUDIX_hydrolase-like_dom_sf"/>
</dbReference>
<evidence type="ECO:0000256" key="4">
    <source>
        <dbReference type="ARBA" id="ARBA00022801"/>
    </source>
</evidence>
<dbReference type="InterPro" id="IPR020084">
    <property type="entry name" value="NUDIX_hydrolase_CS"/>
</dbReference>
<evidence type="ECO:0000313" key="7">
    <source>
        <dbReference type="Proteomes" id="UP000501648"/>
    </source>
</evidence>
<keyword evidence="3" id="KW-0548">Nucleotidyltransferase</keyword>
<proteinExistence type="predicted"/>
<dbReference type="Gene3D" id="3.40.50.620">
    <property type="entry name" value="HUPs"/>
    <property type="match status" value="1"/>
</dbReference>
<dbReference type="Proteomes" id="UP000501648">
    <property type="component" value="Chromosome"/>
</dbReference>
<dbReference type="EMBL" id="CP008956">
    <property type="protein sequence ID" value="QJQ03582.1"/>
    <property type="molecule type" value="Genomic_DNA"/>
</dbReference>
<gene>
    <name evidence="6" type="ORF">C798_26080</name>
</gene>
<sequence>MSASAPLSQADAAVVIGRFQPFHHGHLHLLRHALERAASVVVVLGSAFHARNTKNPFTWQERAAMIAGALAPAQRERVRFVATRDYYDDRRWSAEVQRLVSAELGPQARVLLVGHFKDASSYYLRHFPQWQLESLERAGEVDATDIRRVWFEAEDLEVSLDVLAPMLPASVRHYLRAWSLLPHYAALVEEHRQLRKYQTAWAAAPYPPVFTTVDAVIRAAGHVLLVQRKGFPGRGLWAIPGGFLDQRERLMQAALRELAEETNLAVLEVTLEDALVDVKIFDHPDRSARGRTITHAYYFDLRLEHLPEVEAADDAAQAVWMPIERLAAMEEQFFDDHFHILDSFLNLTAPH</sequence>